<evidence type="ECO:0000313" key="1">
    <source>
        <dbReference type="EMBL" id="KAK4526147.1"/>
    </source>
</evidence>
<accession>A0AAV9IFH2</accession>
<gene>
    <name evidence="1" type="ORF">GAYE_SCF20G4061</name>
</gene>
<organism evidence="1 2">
    <name type="scientific">Galdieria yellowstonensis</name>
    <dbReference type="NCBI Taxonomy" id="3028027"/>
    <lineage>
        <taxon>Eukaryota</taxon>
        <taxon>Rhodophyta</taxon>
        <taxon>Bangiophyceae</taxon>
        <taxon>Galdieriales</taxon>
        <taxon>Galdieriaceae</taxon>
        <taxon>Galdieria</taxon>
    </lineage>
</organism>
<keyword evidence="2" id="KW-1185">Reference proteome</keyword>
<protein>
    <submittedName>
        <fullName evidence="1">Uncharacterized protein</fullName>
    </submittedName>
</protein>
<reference evidence="1 2" key="1">
    <citation type="submission" date="2022-07" db="EMBL/GenBank/DDBJ databases">
        <title>Genome-wide signatures of adaptation to extreme environments.</title>
        <authorList>
            <person name="Cho C.H."/>
            <person name="Yoon H.S."/>
        </authorList>
    </citation>
    <scope>NUCLEOTIDE SEQUENCE [LARGE SCALE GENOMIC DNA]</scope>
    <source>
        <strain evidence="1 2">108.79 E11</strain>
    </source>
</reference>
<dbReference type="Proteomes" id="UP001300502">
    <property type="component" value="Unassembled WGS sequence"/>
</dbReference>
<name>A0AAV9IFH2_9RHOD</name>
<dbReference type="AlphaFoldDB" id="A0AAV9IFH2"/>
<comment type="caution">
    <text evidence="1">The sequence shown here is derived from an EMBL/GenBank/DDBJ whole genome shotgun (WGS) entry which is preliminary data.</text>
</comment>
<proteinExistence type="predicted"/>
<sequence>MTKCCGWVLSCPNISPQVVYPFIRHQKAFSICKHNKKHIPSIVWKSCQQQAEPKIELDVAALEKSRAKYFREKRKLDQVIQSKRLEDVAQIRETIEQLTAEDPLFLLEKKRKQYDTLKLKGKHDEAQQLWKEMKWLKVRMPQFLLGGLWAGKTNQQSVETIQIYYQDITLIAVKTSETQQGLEKGEVAFQCDISVDSLVDPEAPGSDLLRLGLERVIPNLGGIQRFNAQAQILVPVAIGESQSAPSGKVPVKPQWTPGELIVIDERRIVFVWLSLGQYVLFEKREEF</sequence>
<evidence type="ECO:0000313" key="2">
    <source>
        <dbReference type="Proteomes" id="UP001300502"/>
    </source>
</evidence>
<dbReference type="EMBL" id="JANCYU010000037">
    <property type="protein sequence ID" value="KAK4526147.1"/>
    <property type="molecule type" value="Genomic_DNA"/>
</dbReference>